<sequence>MRAVLCEAFGPPGSTRLAEVARPPADDAHTVTLAVEYASVSHATGLMVAGRYQTRPPLPFVPGTEAVGRVLSCGAGVTRLRPGDRVVAIADWGCFGEVLRLPEYTVYPVPDALEALQALPVPLSYGTAYCGLVWRCALQAGETVLVLGAGAGVGLAAVEIAHQLGATVIACASTEAKRAEALRRGAAHAVAPQDLAARVKQLTGGRGADVVADPVGGDLFDQALRAAAANARLLSIGFASGRVPQAPLNLLLVKNLTLHGFFVGRYIGWTPADERARHAPALQAVMQTLFDWACAGRIRPTVSQVYPHGGLADALHALETRQVVGKVALRIAADGPPDTANDSLKKN</sequence>
<evidence type="ECO:0000313" key="3">
    <source>
        <dbReference type="Proteomes" id="UP000177515"/>
    </source>
</evidence>
<dbReference type="CDD" id="cd08241">
    <property type="entry name" value="QOR1"/>
    <property type="match status" value="1"/>
</dbReference>
<dbReference type="Pfam" id="PF08240">
    <property type="entry name" value="ADH_N"/>
    <property type="match status" value="1"/>
</dbReference>
<name>A0ABN4TYN3_9BURK</name>
<organism evidence="2 3">
    <name type="scientific">Cupriavidus malaysiensis</name>
    <dbReference type="NCBI Taxonomy" id="367825"/>
    <lineage>
        <taxon>Bacteria</taxon>
        <taxon>Pseudomonadati</taxon>
        <taxon>Pseudomonadota</taxon>
        <taxon>Betaproteobacteria</taxon>
        <taxon>Burkholderiales</taxon>
        <taxon>Burkholderiaceae</taxon>
        <taxon>Cupriavidus</taxon>
    </lineage>
</organism>
<dbReference type="PANTHER" id="PTHR43677:SF4">
    <property type="entry name" value="QUINONE OXIDOREDUCTASE-LIKE PROTEIN 2"/>
    <property type="match status" value="1"/>
</dbReference>
<dbReference type="RefSeq" id="WP_071073320.1">
    <property type="nucleotide sequence ID" value="NZ_CP017755.1"/>
</dbReference>
<dbReference type="PANTHER" id="PTHR43677">
    <property type="entry name" value="SHORT-CHAIN DEHYDROGENASE/REDUCTASE"/>
    <property type="match status" value="1"/>
</dbReference>
<evidence type="ECO:0000259" key="1">
    <source>
        <dbReference type="SMART" id="SM00829"/>
    </source>
</evidence>
<dbReference type="InterPro" id="IPR013154">
    <property type="entry name" value="ADH-like_N"/>
</dbReference>
<dbReference type="InterPro" id="IPR020843">
    <property type="entry name" value="ER"/>
</dbReference>
<dbReference type="InterPro" id="IPR036291">
    <property type="entry name" value="NAD(P)-bd_dom_sf"/>
</dbReference>
<feature type="domain" description="Enoyl reductase (ER)" evidence="1">
    <location>
        <begin position="10"/>
        <end position="329"/>
    </location>
</feature>
<dbReference type="InterPro" id="IPR051397">
    <property type="entry name" value="Zn-ADH-like_protein"/>
</dbReference>
<dbReference type="SMART" id="SM00829">
    <property type="entry name" value="PKS_ER"/>
    <property type="match status" value="1"/>
</dbReference>
<gene>
    <name evidence="2" type="ORF">BKK80_25960</name>
</gene>
<dbReference type="InterPro" id="IPR013149">
    <property type="entry name" value="ADH-like_C"/>
</dbReference>
<dbReference type="Gene3D" id="3.40.50.720">
    <property type="entry name" value="NAD(P)-binding Rossmann-like Domain"/>
    <property type="match status" value="1"/>
</dbReference>
<dbReference type="EMBL" id="CP017755">
    <property type="protein sequence ID" value="AOZ10815.1"/>
    <property type="molecule type" value="Genomic_DNA"/>
</dbReference>
<keyword evidence="3" id="KW-1185">Reference proteome</keyword>
<dbReference type="InterPro" id="IPR011032">
    <property type="entry name" value="GroES-like_sf"/>
</dbReference>
<dbReference type="Gene3D" id="3.90.180.10">
    <property type="entry name" value="Medium-chain alcohol dehydrogenases, catalytic domain"/>
    <property type="match status" value="1"/>
</dbReference>
<dbReference type="SUPFAM" id="SSF51735">
    <property type="entry name" value="NAD(P)-binding Rossmann-fold domains"/>
    <property type="match status" value="1"/>
</dbReference>
<protein>
    <submittedName>
        <fullName evidence="2">NADPH:quinone reductase</fullName>
    </submittedName>
</protein>
<dbReference type="SUPFAM" id="SSF50129">
    <property type="entry name" value="GroES-like"/>
    <property type="match status" value="1"/>
</dbReference>
<dbReference type="Pfam" id="PF00107">
    <property type="entry name" value="ADH_zinc_N"/>
    <property type="match status" value="1"/>
</dbReference>
<proteinExistence type="predicted"/>
<reference evidence="2 3" key="1">
    <citation type="submission" date="2016-10" db="EMBL/GenBank/DDBJ databases">
        <title>Complete genome sequences of three Cupriavidus strains isolated from various Malaysian environments.</title>
        <authorList>
            <person name="Abdullah A.A.-A."/>
            <person name="Shafie N.A.H."/>
            <person name="Lau N.S."/>
        </authorList>
    </citation>
    <scope>NUCLEOTIDE SEQUENCE [LARGE SCALE GENOMIC DNA]</scope>
    <source>
        <strain evidence="2 3">USMAA1020</strain>
    </source>
</reference>
<dbReference type="Proteomes" id="UP000177515">
    <property type="component" value="Chromosome 2"/>
</dbReference>
<evidence type="ECO:0000313" key="2">
    <source>
        <dbReference type="EMBL" id="AOZ10815.1"/>
    </source>
</evidence>
<accession>A0ABN4TYN3</accession>